<feature type="non-terminal residue" evidence="1">
    <location>
        <position position="1"/>
    </location>
</feature>
<dbReference type="AlphaFoldDB" id="A0A6G1DDY1"/>
<dbReference type="EMBL" id="SPHZ02000006">
    <property type="protein sequence ID" value="KAF0910660.1"/>
    <property type="molecule type" value="Genomic_DNA"/>
</dbReference>
<organism evidence="1 2">
    <name type="scientific">Oryza meyeriana var. granulata</name>
    <dbReference type="NCBI Taxonomy" id="110450"/>
    <lineage>
        <taxon>Eukaryota</taxon>
        <taxon>Viridiplantae</taxon>
        <taxon>Streptophyta</taxon>
        <taxon>Embryophyta</taxon>
        <taxon>Tracheophyta</taxon>
        <taxon>Spermatophyta</taxon>
        <taxon>Magnoliopsida</taxon>
        <taxon>Liliopsida</taxon>
        <taxon>Poales</taxon>
        <taxon>Poaceae</taxon>
        <taxon>BOP clade</taxon>
        <taxon>Oryzoideae</taxon>
        <taxon>Oryzeae</taxon>
        <taxon>Oryzinae</taxon>
        <taxon>Oryza</taxon>
        <taxon>Oryza meyeriana</taxon>
    </lineage>
</organism>
<evidence type="ECO:0000313" key="1">
    <source>
        <dbReference type="EMBL" id="KAF0910660.1"/>
    </source>
</evidence>
<evidence type="ECO:0000313" key="2">
    <source>
        <dbReference type="Proteomes" id="UP000479710"/>
    </source>
</evidence>
<reference evidence="1 2" key="1">
    <citation type="submission" date="2019-11" db="EMBL/GenBank/DDBJ databases">
        <title>Whole genome sequence of Oryza granulata.</title>
        <authorList>
            <person name="Li W."/>
        </authorList>
    </citation>
    <scope>NUCLEOTIDE SEQUENCE [LARGE SCALE GENOMIC DNA]</scope>
    <source>
        <strain evidence="2">cv. Menghai</strain>
        <tissue evidence="1">Leaf</tissue>
    </source>
</reference>
<sequence length="81" mass="9042">CANLDNMKYLVENNSLKFDVIPCYKDVDGSKIMQLKTKAAAARKGIVSVSCRVPNTNIQSRSAVPDTMHMDIDKSKMYESN</sequence>
<accession>A0A6G1DDY1</accession>
<dbReference type="Proteomes" id="UP000479710">
    <property type="component" value="Unassembled WGS sequence"/>
</dbReference>
<gene>
    <name evidence="1" type="ORF">E2562_004654</name>
</gene>
<protein>
    <submittedName>
        <fullName evidence="1">Uncharacterized protein</fullName>
    </submittedName>
</protein>
<name>A0A6G1DDY1_9ORYZ</name>
<comment type="caution">
    <text evidence="1">The sequence shown here is derived from an EMBL/GenBank/DDBJ whole genome shotgun (WGS) entry which is preliminary data.</text>
</comment>
<proteinExistence type="predicted"/>
<keyword evidence="2" id="KW-1185">Reference proteome</keyword>